<keyword evidence="3 5" id="KW-0378">Hydrolase</keyword>
<dbReference type="InterPro" id="IPR036852">
    <property type="entry name" value="Peptidase_S8/S53_dom_sf"/>
</dbReference>
<evidence type="ECO:0000313" key="8">
    <source>
        <dbReference type="EMBL" id="ELY56820.1"/>
    </source>
</evidence>
<feature type="region of interest" description="Disordered" evidence="6">
    <location>
        <begin position="858"/>
        <end position="884"/>
    </location>
</feature>
<dbReference type="PROSITE" id="PS51892">
    <property type="entry name" value="SUBTILASE"/>
    <property type="match status" value="1"/>
</dbReference>
<dbReference type="InterPro" id="IPR022398">
    <property type="entry name" value="Peptidase_S8_His-AS"/>
</dbReference>
<organism evidence="8 9">
    <name type="scientific">Natronococcus amylolyticus DSM 10524</name>
    <dbReference type="NCBI Taxonomy" id="1227497"/>
    <lineage>
        <taxon>Archaea</taxon>
        <taxon>Methanobacteriati</taxon>
        <taxon>Methanobacteriota</taxon>
        <taxon>Stenosarchaea group</taxon>
        <taxon>Halobacteria</taxon>
        <taxon>Halobacteriales</taxon>
        <taxon>Natrialbaceae</taxon>
        <taxon>Natronococcus</taxon>
    </lineage>
</organism>
<dbReference type="GO" id="GO:0006508">
    <property type="term" value="P:proteolysis"/>
    <property type="evidence" value="ECO:0007669"/>
    <property type="project" value="UniProtKB-KW"/>
</dbReference>
<keyword evidence="4 5" id="KW-0720">Serine protease</keyword>
<dbReference type="PANTHER" id="PTHR43399">
    <property type="entry name" value="SUBTILISIN-RELATED"/>
    <property type="match status" value="1"/>
</dbReference>
<feature type="domain" description="Peptidase S8/S53" evidence="7">
    <location>
        <begin position="72"/>
        <end position="157"/>
    </location>
</feature>
<evidence type="ECO:0000256" key="4">
    <source>
        <dbReference type="ARBA" id="ARBA00022825"/>
    </source>
</evidence>
<keyword evidence="9" id="KW-1185">Reference proteome</keyword>
<accession>L9X539</accession>
<comment type="similarity">
    <text evidence="1 5">Belongs to the peptidase S8 family.</text>
</comment>
<keyword evidence="2 5" id="KW-0645">Protease</keyword>
<dbReference type="SUPFAM" id="SSF52743">
    <property type="entry name" value="Subtilisin-like"/>
    <property type="match status" value="1"/>
</dbReference>
<feature type="active site" description="Charge relay system" evidence="5">
    <location>
        <position position="535"/>
    </location>
</feature>
<dbReference type="PATRIC" id="fig|1227497.3.peg.2576"/>
<dbReference type="PANTHER" id="PTHR43399:SF4">
    <property type="entry name" value="CELL WALL-ASSOCIATED PROTEASE"/>
    <property type="match status" value="1"/>
</dbReference>
<dbReference type="InterPro" id="IPR006311">
    <property type="entry name" value="TAT_signal"/>
</dbReference>
<dbReference type="AlphaFoldDB" id="L9X539"/>
<feature type="domain" description="Peptidase S8/S53" evidence="7">
    <location>
        <begin position="286"/>
        <end position="434"/>
    </location>
</feature>
<feature type="active site" description="Charge relay system" evidence="5">
    <location>
        <position position="144"/>
    </location>
</feature>
<evidence type="ECO:0000256" key="3">
    <source>
        <dbReference type="ARBA" id="ARBA00022801"/>
    </source>
</evidence>
<evidence type="ECO:0000256" key="5">
    <source>
        <dbReference type="PROSITE-ProRule" id="PRU01240"/>
    </source>
</evidence>
<dbReference type="Proteomes" id="UP000011688">
    <property type="component" value="Unassembled WGS sequence"/>
</dbReference>
<comment type="caution">
    <text evidence="8">The sequence shown here is derived from an EMBL/GenBank/DDBJ whole genome shotgun (WGS) entry which is preliminary data.</text>
</comment>
<evidence type="ECO:0000256" key="1">
    <source>
        <dbReference type="ARBA" id="ARBA00011073"/>
    </source>
</evidence>
<evidence type="ECO:0000256" key="2">
    <source>
        <dbReference type="ARBA" id="ARBA00022670"/>
    </source>
</evidence>
<dbReference type="InterPro" id="IPR000209">
    <property type="entry name" value="Peptidase_S8/S53_dom"/>
</dbReference>
<dbReference type="GO" id="GO:0004252">
    <property type="term" value="F:serine-type endopeptidase activity"/>
    <property type="evidence" value="ECO:0007669"/>
    <property type="project" value="UniProtKB-UniRule"/>
</dbReference>
<feature type="region of interest" description="Disordered" evidence="6">
    <location>
        <begin position="410"/>
        <end position="481"/>
    </location>
</feature>
<evidence type="ECO:0000313" key="9">
    <source>
        <dbReference type="Proteomes" id="UP000011688"/>
    </source>
</evidence>
<evidence type="ECO:0000256" key="6">
    <source>
        <dbReference type="SAM" id="MobiDB-lite"/>
    </source>
</evidence>
<dbReference type="InterPro" id="IPR015500">
    <property type="entry name" value="Peptidase_S8_subtilisin-rel"/>
</dbReference>
<name>L9X539_9EURY</name>
<dbReference type="eggNOG" id="arCOG00702">
    <property type="taxonomic scope" value="Archaea"/>
</dbReference>
<dbReference type="PROSITE" id="PS00137">
    <property type="entry name" value="SUBTILASE_HIS"/>
    <property type="match status" value="1"/>
</dbReference>
<dbReference type="Pfam" id="PF00082">
    <property type="entry name" value="Peptidase_S8"/>
    <property type="match status" value="2"/>
</dbReference>
<dbReference type="PROSITE" id="PS51318">
    <property type="entry name" value="TAT"/>
    <property type="match status" value="1"/>
</dbReference>
<reference evidence="8 9" key="1">
    <citation type="journal article" date="2014" name="PLoS Genet.">
        <title>Phylogenetically driven sequencing of extremely halophilic archaea reveals strategies for static and dynamic osmo-response.</title>
        <authorList>
            <person name="Becker E.A."/>
            <person name="Seitzer P.M."/>
            <person name="Tritt A."/>
            <person name="Larsen D."/>
            <person name="Krusor M."/>
            <person name="Yao A.I."/>
            <person name="Wu D."/>
            <person name="Madern D."/>
            <person name="Eisen J.A."/>
            <person name="Darling A.E."/>
            <person name="Facciotti M.T."/>
        </authorList>
    </citation>
    <scope>NUCLEOTIDE SEQUENCE [LARGE SCALE GENOMIC DNA]</scope>
    <source>
        <strain evidence="8 9">DSM 10524</strain>
    </source>
</reference>
<feature type="compositionally biased region" description="Acidic residues" evidence="6">
    <location>
        <begin position="438"/>
        <end position="470"/>
    </location>
</feature>
<feature type="active site" description="Charge relay system" evidence="5">
    <location>
        <position position="77"/>
    </location>
</feature>
<proteinExistence type="inferred from homology"/>
<dbReference type="Gene3D" id="3.40.50.200">
    <property type="entry name" value="Peptidase S8/S53 domain"/>
    <property type="match status" value="3"/>
</dbReference>
<sequence>MSQDNSENTTGTTRRKFVAGTSALVGAGLLGTGAGVSTVGASEDVDTAFANVRVREALQAWNRGYRGRADRTLALTDSGTDSRHPDLGPWSGATVSTEDGFEIDGNPFANTGGNTTSNTTKLVAWHNDFDRYGEYSRPRDSNGHGTHVASIMAGTGRASGFDGSQYQEDEPRTTLVLGDTLSYEVDAEAHSGVFASVYGELVEIAIEGPDGEEITTSSDLVGTSLEENVVAQTPTVHDDGEETYTVHVRAQEGELVSSGTVERVAVGAFVDPTDTVGDRTEDGDRSMHAGIAPDAGIVSLSGLGDPTVEMGDYAEEFAEELNVRAVNMSWGYVGGVPLGAAGGRLDDVPEAIGNLADAGILSVAAAGNDATPASGNAAPAVVREAISVVATGARDGISAYSSGGIAGIDEHDEPYMKPDVTAPGGTLNVPDIAALQGEPEDDVTETEPEDDVADAELEPVSELDEVDESDLEPKTTFDDAITGPADYEVDLADSVLDALGDVSLDTSLESPLAGANTEGDGSDGVRDYTGKAGTSMAAPSLAGIAGVVAEAMEFDAPEAIALDEPAGADRDDVFRLKQTLLATASETALTAAPYHRAKAPRYTHGGRDQFEGYGRANVGPAIDAATRDLTDDAVSGTVGLAVPEDERAIAGHVRVSDPGEIDAEVAFSHYSGGNESATKGDPHVDLFLYDAQNPDEQTGDPTIVDSDAGIEGDAAVSTTVSPDDLENNGGERVFYVVAKLVNVPGLVNGFDCRAHLDLETAFDEAGLLVEGEREDDASVFTGGQTNRTELDVEVRHPDGEEVMVRDTVPEDWDVDEDHGDVEATTPAFGGGTHVYFGVDDPQDAYEELTHFAEAPDEIEDSGRDTFGPIAVTTDTDDDGTLTDREWTTISGTDRTVTVVAEET</sequence>
<dbReference type="STRING" id="1227497.C491_12475"/>
<protein>
    <submittedName>
        <fullName evidence="8">Peptidase S8 and S53 subtilisin kexin sedolisin</fullName>
    </submittedName>
</protein>
<dbReference type="PRINTS" id="PR00723">
    <property type="entry name" value="SUBTILISIN"/>
</dbReference>
<evidence type="ECO:0000259" key="7">
    <source>
        <dbReference type="Pfam" id="PF00082"/>
    </source>
</evidence>
<dbReference type="InterPro" id="IPR051048">
    <property type="entry name" value="Peptidase_S8/S53_subtilisin"/>
</dbReference>
<dbReference type="EMBL" id="AOIB01000026">
    <property type="protein sequence ID" value="ELY56820.1"/>
    <property type="molecule type" value="Genomic_DNA"/>
</dbReference>
<gene>
    <name evidence="8" type="ORF">C491_12475</name>
</gene>